<dbReference type="InterPro" id="IPR050378">
    <property type="entry name" value="Metallo-dep_Hydrolases_sf"/>
</dbReference>
<gene>
    <name evidence="2" type="primary">dag</name>
    <name evidence="2" type="ORF">R50_0429</name>
</gene>
<dbReference type="PANTHER" id="PTHR11647">
    <property type="entry name" value="HYDRANTOINASE/DIHYDROPYRIMIDINASE FAMILY MEMBER"/>
    <property type="match status" value="1"/>
</dbReference>
<dbReference type="Proteomes" id="UP000503399">
    <property type="component" value="Chromosome"/>
</dbReference>
<dbReference type="Gene3D" id="3.20.20.140">
    <property type="entry name" value="Metal-dependent hydrolases"/>
    <property type="match status" value="1"/>
</dbReference>
<proteinExistence type="predicted"/>
<evidence type="ECO:0000259" key="1">
    <source>
        <dbReference type="Pfam" id="PF07969"/>
    </source>
</evidence>
<name>A0A6F8ZDV6_9FIRM</name>
<dbReference type="InterPro" id="IPR023100">
    <property type="entry name" value="D-aminoacylase_insert_dom_sf"/>
</dbReference>
<feature type="domain" description="Amidohydrolase 3" evidence="1">
    <location>
        <begin position="46"/>
        <end position="516"/>
    </location>
</feature>
<dbReference type="PANTHER" id="PTHR11647:SF1">
    <property type="entry name" value="COLLAPSIN RESPONSE MEDIATOR PROTEIN"/>
    <property type="match status" value="1"/>
</dbReference>
<dbReference type="InterPro" id="IPR032466">
    <property type="entry name" value="Metal_Hydrolase"/>
</dbReference>
<dbReference type="Gene3D" id="3.30.1490.130">
    <property type="entry name" value="D-aminoacylase. Domain 3"/>
    <property type="match status" value="1"/>
</dbReference>
<evidence type="ECO:0000313" key="2">
    <source>
        <dbReference type="EMBL" id="CAB1127935.1"/>
    </source>
</evidence>
<protein>
    <submittedName>
        <fullName evidence="2">N-acyl-D-glutamate deacylase</fullName>
        <ecNumber evidence="2">3.5.1.82</ecNumber>
    </submittedName>
</protein>
<dbReference type="EC" id="3.5.1.82" evidence="2"/>
<dbReference type="GO" id="GO:0005829">
    <property type="term" value="C:cytosol"/>
    <property type="evidence" value="ECO:0007669"/>
    <property type="project" value="TreeGrafter"/>
</dbReference>
<dbReference type="SUPFAM" id="SSF51338">
    <property type="entry name" value="Composite domain of metallo-dependent hydrolases"/>
    <property type="match status" value="1"/>
</dbReference>
<dbReference type="SUPFAM" id="SSF51556">
    <property type="entry name" value="Metallo-dependent hydrolases"/>
    <property type="match status" value="1"/>
</dbReference>
<dbReference type="Pfam" id="PF07969">
    <property type="entry name" value="Amidohydro_3"/>
    <property type="match status" value="1"/>
</dbReference>
<dbReference type="InterPro" id="IPR011059">
    <property type="entry name" value="Metal-dep_hydrolase_composite"/>
</dbReference>
<reference evidence="2 3" key="1">
    <citation type="submission" date="2020-02" db="EMBL/GenBank/DDBJ databases">
        <authorList>
            <person name="Hogendoorn C."/>
        </authorList>
    </citation>
    <scope>NUCLEOTIDE SEQUENCE [LARGE SCALE GENOMIC DNA]</scope>
    <source>
        <strain evidence="2">R501</strain>
    </source>
</reference>
<dbReference type="AlphaFoldDB" id="A0A6F8ZDV6"/>
<accession>A0A6F8ZDV6</accession>
<sequence>MWDLVITGGTVVDGSGRPGVQADVAVTGDRITAVGDCSRGQAVRRLDARGLVVAPGFIDMHSHSDLAVFGEPALEPKLQQGITLELLGQDGLGVALVPPEGQAAWADLLEGLDGRAPEPWPWSRFGEYRAALAAVRPGPNLAALVTYGAVRYSVMGMQPGRPGAEEQAAMQRLVAEAMAEGAKGLSLGLIYQPCVYAEPDELVALYRVVAASGGILVVHLRNEADFLPDAIDEVAAIGLETGVPVHLSHLKIAGRRNWGRAEEVLERLQRWRERGVDLTFDQYPYTAGSTYLHAILPPWASQGTADAIAARLGDPAVREAVKEAIRTGAGSGAVGAGWDNLAGLAGWENIRITYVGHPERRWMEGLSVAEIGERLGRAPDDAALDLIRDERGAVGMVDFVMDEATIRTFLTAEGGMLSTDGLMGGRPHPRAYGTFPRVLGRYVREQRVLTLEAAVARMAAAPARRLGLRDRGRIAPGLAADLVVFDPATIRDRATYAEPRQFPEGIRAVVVNGRVAVEEGRPGESRHGRAL</sequence>
<keyword evidence="2" id="KW-0378">Hydrolase</keyword>
<organism evidence="2 3">
    <name type="scientific">Candidatus Hydrogenisulfobacillus filiaventi</name>
    <dbReference type="NCBI Taxonomy" id="2707344"/>
    <lineage>
        <taxon>Bacteria</taxon>
        <taxon>Bacillati</taxon>
        <taxon>Bacillota</taxon>
        <taxon>Clostridia</taxon>
        <taxon>Eubacteriales</taxon>
        <taxon>Clostridiales Family XVII. Incertae Sedis</taxon>
        <taxon>Candidatus Hydrogenisulfobacillus</taxon>
    </lineage>
</organism>
<dbReference type="GO" id="GO:0016812">
    <property type="term" value="F:hydrolase activity, acting on carbon-nitrogen (but not peptide) bonds, in cyclic amides"/>
    <property type="evidence" value="ECO:0007669"/>
    <property type="project" value="TreeGrafter"/>
</dbReference>
<dbReference type="InterPro" id="IPR013108">
    <property type="entry name" value="Amidohydro_3"/>
</dbReference>
<dbReference type="EMBL" id="LR778114">
    <property type="protein sequence ID" value="CAB1127935.1"/>
    <property type="molecule type" value="Genomic_DNA"/>
</dbReference>
<dbReference type="KEGG" id="hfv:R50_0429"/>
<dbReference type="CDD" id="cd01297">
    <property type="entry name" value="D-aminoacylase"/>
    <property type="match status" value="1"/>
</dbReference>
<evidence type="ECO:0000313" key="3">
    <source>
        <dbReference type="Proteomes" id="UP000503399"/>
    </source>
</evidence>
<dbReference type="GO" id="GO:0047421">
    <property type="term" value="F:N-acyl-D-glutamate deacylase activity"/>
    <property type="evidence" value="ECO:0007669"/>
    <property type="project" value="UniProtKB-EC"/>
</dbReference>
<keyword evidence="3" id="KW-1185">Reference proteome</keyword>
<dbReference type="Gene3D" id="2.30.40.10">
    <property type="entry name" value="Urease, subunit C, domain 1"/>
    <property type="match status" value="1"/>
</dbReference>